<reference evidence="1 2" key="2">
    <citation type="journal article" date="2010" name="Stand. Genomic Sci.">
        <title>Complete genome sequence of Nakamurella multipartita type strain (Y-104).</title>
        <authorList>
            <person name="Tice H."/>
            <person name="Mayilraj S."/>
            <person name="Sims D."/>
            <person name="Lapidus A."/>
            <person name="Nolan M."/>
            <person name="Lucas S."/>
            <person name="Glavina Del Rio T."/>
            <person name="Copeland A."/>
            <person name="Cheng J.F."/>
            <person name="Meincke L."/>
            <person name="Bruce D."/>
            <person name="Goodwin L."/>
            <person name="Pitluck S."/>
            <person name="Ivanova N."/>
            <person name="Mavromatis K."/>
            <person name="Ovchinnikova G."/>
            <person name="Pati A."/>
            <person name="Chen A."/>
            <person name="Palaniappan K."/>
            <person name="Land M."/>
            <person name="Hauser L."/>
            <person name="Chang Y.J."/>
            <person name="Jeffries C.D."/>
            <person name="Detter J.C."/>
            <person name="Brettin T."/>
            <person name="Rohde M."/>
            <person name="Goker M."/>
            <person name="Bristow J."/>
            <person name="Eisen J.A."/>
            <person name="Markowitz V."/>
            <person name="Hugenholtz P."/>
            <person name="Kyrpides N.C."/>
            <person name="Klenk H.P."/>
            <person name="Chen F."/>
        </authorList>
    </citation>
    <scope>NUCLEOTIDE SEQUENCE [LARGE SCALE GENOMIC DNA]</scope>
    <source>
        <strain evidence="2">ATCC 700099 / DSM 44233 / CIP 104796 / JCM 9543 / NBRC 105858 / Y-104</strain>
    </source>
</reference>
<proteinExistence type="predicted"/>
<dbReference type="KEGG" id="nml:Namu_5142"/>
<dbReference type="EMBL" id="CP001737">
    <property type="protein sequence ID" value="ACV81411.1"/>
    <property type="molecule type" value="Genomic_DNA"/>
</dbReference>
<evidence type="ECO:0000313" key="1">
    <source>
        <dbReference type="EMBL" id="ACV81411.1"/>
    </source>
</evidence>
<dbReference type="Gene3D" id="1.10.287.1060">
    <property type="entry name" value="ESAT-6-like"/>
    <property type="match status" value="1"/>
</dbReference>
<dbReference type="RefSeq" id="WP_015750218.1">
    <property type="nucleotide sequence ID" value="NC_013235.1"/>
</dbReference>
<organism evidence="1 2">
    <name type="scientific">Nakamurella multipartita (strain ATCC 700099 / DSM 44233 / CIP 104796 / JCM 9543 / NBRC 105858 / Y-104)</name>
    <name type="common">Microsphaera multipartita</name>
    <dbReference type="NCBI Taxonomy" id="479431"/>
    <lineage>
        <taxon>Bacteria</taxon>
        <taxon>Bacillati</taxon>
        <taxon>Actinomycetota</taxon>
        <taxon>Actinomycetes</taxon>
        <taxon>Nakamurellales</taxon>
        <taxon>Nakamurellaceae</taxon>
        <taxon>Nakamurella</taxon>
    </lineage>
</organism>
<dbReference type="HOGENOM" id="CLU_2302866_0_0_11"/>
<dbReference type="AlphaFoldDB" id="C8XC17"/>
<reference evidence="2" key="1">
    <citation type="submission" date="2009-09" db="EMBL/GenBank/DDBJ databases">
        <title>The complete genome of Nakamurella multipartita DSM 44233.</title>
        <authorList>
            <consortium name="US DOE Joint Genome Institute (JGI-PGF)"/>
            <person name="Lucas S."/>
            <person name="Copeland A."/>
            <person name="Lapidus A."/>
            <person name="Glavina del Rio T."/>
            <person name="Dalin E."/>
            <person name="Tice H."/>
            <person name="Bruce D."/>
            <person name="Goodwin L."/>
            <person name="Pitluck S."/>
            <person name="Kyrpides N."/>
            <person name="Mavromatis K."/>
            <person name="Ivanova N."/>
            <person name="Ovchinnikova G."/>
            <person name="Sims D."/>
            <person name="Meincke L."/>
            <person name="Brettin T."/>
            <person name="Detter J.C."/>
            <person name="Han C."/>
            <person name="Larimer F."/>
            <person name="Land M."/>
            <person name="Hauser L."/>
            <person name="Markowitz V."/>
            <person name="Cheng J.-F."/>
            <person name="Hugenholtz P."/>
            <person name="Woyke T."/>
            <person name="Wu D."/>
            <person name="Klenk H.-P."/>
            <person name="Eisen J.A."/>
        </authorList>
    </citation>
    <scope>NUCLEOTIDE SEQUENCE [LARGE SCALE GENOMIC DNA]</scope>
    <source>
        <strain evidence="2">ATCC 700099 / DSM 44233 / CIP 104796 / JCM 9543 / NBRC 105858 / Y-104</strain>
    </source>
</reference>
<dbReference type="Pfam" id="PF06013">
    <property type="entry name" value="WXG100"/>
    <property type="match status" value="1"/>
</dbReference>
<dbReference type="InParanoid" id="C8XC17"/>
<dbReference type="SUPFAM" id="SSF140453">
    <property type="entry name" value="EsxAB dimer-like"/>
    <property type="match status" value="1"/>
</dbReference>
<dbReference type="InterPro" id="IPR036689">
    <property type="entry name" value="ESAT-6-like_sf"/>
</dbReference>
<dbReference type="STRING" id="479431.Namu_5142"/>
<sequence length="100" mass="10207">MAVLSIDTQRIAGAGDAVTEVAGSLTREVASMRELLDQIRAGWQSSEAAPRFAAAMEQHLTDAVTLKDALIGQGAALTVAAGQFRDAESALAQAVPAVAG</sequence>
<dbReference type="Proteomes" id="UP000002218">
    <property type="component" value="Chromosome"/>
</dbReference>
<keyword evidence="2" id="KW-1185">Reference proteome</keyword>
<gene>
    <name evidence="1" type="ordered locus">Namu_5142</name>
</gene>
<dbReference type="InterPro" id="IPR010310">
    <property type="entry name" value="T7SS_ESAT-6-like"/>
</dbReference>
<name>C8XC17_NAKMY</name>
<accession>C8XC17</accession>
<evidence type="ECO:0000313" key="2">
    <source>
        <dbReference type="Proteomes" id="UP000002218"/>
    </source>
</evidence>
<protein>
    <recommendedName>
        <fullName evidence="3">ESAT-6-like protein</fullName>
    </recommendedName>
</protein>
<evidence type="ECO:0008006" key="3">
    <source>
        <dbReference type="Google" id="ProtNLM"/>
    </source>
</evidence>